<evidence type="ECO:0000313" key="4">
    <source>
        <dbReference type="Proteomes" id="UP000182998"/>
    </source>
</evidence>
<evidence type="ECO:0000313" key="2">
    <source>
        <dbReference type="EMBL" id="SCY47640.1"/>
    </source>
</evidence>
<dbReference type="EMBL" id="FMVN01000008">
    <property type="protein sequence ID" value="SCY47640.1"/>
    <property type="molecule type" value="Genomic_DNA"/>
</dbReference>
<evidence type="ECO:0000313" key="1">
    <source>
        <dbReference type="EMBL" id="CEG61631.1"/>
    </source>
</evidence>
<dbReference type="STRING" id="451.B6N58_04345"/>
<name>A0A098GJF1_LEGMI</name>
<reference evidence="1" key="2">
    <citation type="submission" date="2014-09" db="EMBL/GenBank/DDBJ databases">
        <authorList>
            <person name="GOMEZ-VALERO Laura"/>
        </authorList>
    </citation>
    <scope>NUCLEOTIDE SEQUENCE</scope>
    <source>
        <strain evidence="1">ATCC33218</strain>
    </source>
</reference>
<gene>
    <name evidence="1" type="ORF">LMI_2363</name>
    <name evidence="2" type="ORF">SAMN02982997_01840</name>
</gene>
<dbReference type="Proteomes" id="UP000032414">
    <property type="component" value="Chromosome I"/>
</dbReference>
<protein>
    <submittedName>
        <fullName evidence="1">Uncharacterized protein</fullName>
    </submittedName>
</protein>
<evidence type="ECO:0000313" key="3">
    <source>
        <dbReference type="Proteomes" id="UP000032414"/>
    </source>
</evidence>
<dbReference type="KEGG" id="tmc:LMI_2363"/>
<reference evidence="3" key="1">
    <citation type="submission" date="2014-09" db="EMBL/GenBank/DDBJ databases">
        <authorList>
            <person name="Gomez-Valero L."/>
        </authorList>
    </citation>
    <scope>NUCLEOTIDE SEQUENCE [LARGE SCALE GENOMIC DNA]</scope>
    <source>
        <strain evidence="3">ATCC33218</strain>
    </source>
</reference>
<dbReference type="Proteomes" id="UP000182998">
    <property type="component" value="Unassembled WGS sequence"/>
</dbReference>
<dbReference type="RefSeq" id="WP_045099838.1">
    <property type="nucleotide sequence ID" value="NZ_CP020614.1"/>
</dbReference>
<dbReference type="OrthoDB" id="5650559at2"/>
<organism evidence="1 3">
    <name type="scientific">Legionella micdadei</name>
    <name type="common">Tatlockia micdadei</name>
    <dbReference type="NCBI Taxonomy" id="451"/>
    <lineage>
        <taxon>Bacteria</taxon>
        <taxon>Pseudomonadati</taxon>
        <taxon>Pseudomonadota</taxon>
        <taxon>Gammaproteobacteria</taxon>
        <taxon>Legionellales</taxon>
        <taxon>Legionellaceae</taxon>
        <taxon>Legionella</taxon>
    </lineage>
</organism>
<sequence>MSNQLKSILLKIARLPKTDQRWIIDQLSKEKKTLFKQINGVQLLHQAQHFRKLKGDISLLIGSGPLNSDLYKRLANHSPLYIAIVLEQGQYDWQNDFIRAFDQDGKIKTLLKTQVKQLKLSPKQALFKQWENTQSLSFDNYMESMNG</sequence>
<proteinExistence type="predicted"/>
<dbReference type="HOGENOM" id="CLU_1784457_0_0_6"/>
<keyword evidence="4" id="KW-1185">Reference proteome</keyword>
<reference evidence="2 4" key="3">
    <citation type="submission" date="2016-10" db="EMBL/GenBank/DDBJ databases">
        <authorList>
            <person name="Varghese N."/>
            <person name="Submissions S."/>
        </authorList>
    </citation>
    <scope>NUCLEOTIDE SEQUENCE [LARGE SCALE GENOMIC DNA]</scope>
    <source>
        <strain evidence="2 4">ATCC 33218</strain>
    </source>
</reference>
<accession>A0A098GJF1</accession>
<dbReference type="PATRIC" id="fig|451.8.peg.2918"/>
<dbReference type="AlphaFoldDB" id="A0A098GJF1"/>
<dbReference type="EMBL" id="LN614830">
    <property type="protein sequence ID" value="CEG61631.1"/>
    <property type="molecule type" value="Genomic_DNA"/>
</dbReference>